<dbReference type="Proteomes" id="UP000186922">
    <property type="component" value="Unassembled WGS sequence"/>
</dbReference>
<dbReference type="InterPro" id="IPR051253">
    <property type="entry name" value="11-beta-HSD"/>
</dbReference>
<gene>
    <name evidence="2" type="primary">RvY_04960-1</name>
    <name evidence="2" type="synonym">RvY_04960.1</name>
    <name evidence="2" type="ORF">RvY_04960</name>
</gene>
<organism evidence="2 3">
    <name type="scientific">Ramazzottius varieornatus</name>
    <name type="common">Water bear</name>
    <name type="synonym">Tardigrade</name>
    <dbReference type="NCBI Taxonomy" id="947166"/>
    <lineage>
        <taxon>Eukaryota</taxon>
        <taxon>Metazoa</taxon>
        <taxon>Ecdysozoa</taxon>
        <taxon>Tardigrada</taxon>
        <taxon>Eutardigrada</taxon>
        <taxon>Parachela</taxon>
        <taxon>Hypsibioidea</taxon>
        <taxon>Ramazzottiidae</taxon>
        <taxon>Ramazzottius</taxon>
    </lineage>
</organism>
<dbReference type="PROSITE" id="PS00061">
    <property type="entry name" value="ADH_SHORT"/>
    <property type="match status" value="1"/>
</dbReference>
<evidence type="ECO:0008006" key="4">
    <source>
        <dbReference type="Google" id="ProtNLM"/>
    </source>
</evidence>
<evidence type="ECO:0000256" key="1">
    <source>
        <dbReference type="ARBA" id="ARBA00023002"/>
    </source>
</evidence>
<evidence type="ECO:0000313" key="3">
    <source>
        <dbReference type="Proteomes" id="UP000186922"/>
    </source>
</evidence>
<dbReference type="STRING" id="947166.A0A1D1UWK4"/>
<dbReference type="Gene3D" id="3.40.50.720">
    <property type="entry name" value="NAD(P)-binding Rossmann-like Domain"/>
    <property type="match status" value="1"/>
</dbReference>
<sequence>MAFVSFRRAFTWAMISVVTFLTMVYELPLKDEELKGKVVVVTGASTGIGEQIAYHYARHGAQVYLVARRKDVLNQVAKKCLALGAKKAVVHSADMGKPEDIAGTFKDFSSNFKTLDHLVINHKIENKLGLWTGDENNITNLENVMNVDFVGYVRLASAFLPLLEKSNGSIGVLSSMAGRINTLYLLPYSAAKHALDGFFGGLRLELEAKNSNVSITFCVLGLIDTDNAIKELKTLGFPNLSRLGAASANDTAHAVVTAVTRKRRELYYPWLATRIPLIFRYVSPKVFDAAGAFFLRAGEVLEGPKV</sequence>
<name>A0A1D1UWK4_RAMVA</name>
<dbReference type="EMBL" id="BDGG01000002">
    <property type="protein sequence ID" value="GAU92950.1"/>
    <property type="molecule type" value="Genomic_DNA"/>
</dbReference>
<proteinExistence type="predicted"/>
<dbReference type="AlphaFoldDB" id="A0A1D1UWK4"/>
<keyword evidence="1" id="KW-0560">Oxidoreductase</keyword>
<dbReference type="GO" id="GO:0016491">
    <property type="term" value="F:oxidoreductase activity"/>
    <property type="evidence" value="ECO:0007669"/>
    <property type="project" value="UniProtKB-KW"/>
</dbReference>
<comment type="caution">
    <text evidence="2">The sequence shown here is derived from an EMBL/GenBank/DDBJ whole genome shotgun (WGS) entry which is preliminary data.</text>
</comment>
<accession>A0A1D1UWK4</accession>
<dbReference type="OrthoDB" id="1933717at2759"/>
<dbReference type="InterPro" id="IPR036291">
    <property type="entry name" value="NAD(P)-bd_dom_sf"/>
</dbReference>
<evidence type="ECO:0000313" key="2">
    <source>
        <dbReference type="EMBL" id="GAU92950.1"/>
    </source>
</evidence>
<dbReference type="PRINTS" id="PR00081">
    <property type="entry name" value="GDHRDH"/>
</dbReference>
<dbReference type="PANTHER" id="PTHR44279:SF2">
    <property type="entry name" value="HYDROXYSTEROID (11-BETA) DEHYDROGENASE 1-LIKE B-RELATED"/>
    <property type="match status" value="1"/>
</dbReference>
<dbReference type="SUPFAM" id="SSF51735">
    <property type="entry name" value="NAD(P)-binding Rossmann-fold domains"/>
    <property type="match status" value="1"/>
</dbReference>
<keyword evidence="3" id="KW-1185">Reference proteome</keyword>
<reference evidence="2 3" key="1">
    <citation type="journal article" date="2016" name="Nat. Commun.">
        <title>Extremotolerant tardigrade genome and improved radiotolerance of human cultured cells by tardigrade-unique protein.</title>
        <authorList>
            <person name="Hashimoto T."/>
            <person name="Horikawa D.D."/>
            <person name="Saito Y."/>
            <person name="Kuwahara H."/>
            <person name="Kozuka-Hata H."/>
            <person name="Shin-I T."/>
            <person name="Minakuchi Y."/>
            <person name="Ohishi K."/>
            <person name="Motoyama A."/>
            <person name="Aizu T."/>
            <person name="Enomoto A."/>
            <person name="Kondo K."/>
            <person name="Tanaka S."/>
            <person name="Hara Y."/>
            <person name="Koshikawa S."/>
            <person name="Sagara H."/>
            <person name="Miura T."/>
            <person name="Yokobori S."/>
            <person name="Miyagawa K."/>
            <person name="Suzuki Y."/>
            <person name="Kubo T."/>
            <person name="Oyama M."/>
            <person name="Kohara Y."/>
            <person name="Fujiyama A."/>
            <person name="Arakawa K."/>
            <person name="Katayama T."/>
            <person name="Toyoda A."/>
            <person name="Kunieda T."/>
        </authorList>
    </citation>
    <scope>NUCLEOTIDE SEQUENCE [LARGE SCALE GENOMIC DNA]</scope>
    <source>
        <strain evidence="2 3">YOKOZUNA-1</strain>
    </source>
</reference>
<protein>
    <recommendedName>
        <fullName evidence="4">Hydroxysteroid 11-beta-dehydrogenase 1-like protein</fullName>
    </recommendedName>
</protein>
<dbReference type="InterPro" id="IPR002347">
    <property type="entry name" value="SDR_fam"/>
</dbReference>
<dbReference type="Pfam" id="PF00106">
    <property type="entry name" value="adh_short"/>
    <property type="match status" value="1"/>
</dbReference>
<dbReference type="InterPro" id="IPR020904">
    <property type="entry name" value="Sc_DH/Rdtase_CS"/>
</dbReference>
<dbReference type="PANTHER" id="PTHR44279">
    <property type="entry name" value="HYDROXYSTEROID (11-BETA) DEHYDROGENASE 1-LIKE B-RELATED"/>
    <property type="match status" value="1"/>
</dbReference>